<keyword evidence="7 11" id="KW-0472">Membrane</keyword>
<evidence type="ECO:0000256" key="2">
    <source>
        <dbReference type="ARBA" id="ARBA00022475"/>
    </source>
</evidence>
<protein>
    <recommendedName>
        <fullName evidence="11">Odorant receptor</fullName>
    </recommendedName>
</protein>
<evidence type="ECO:0000256" key="9">
    <source>
        <dbReference type="ARBA" id="ARBA00023224"/>
    </source>
</evidence>
<keyword evidence="6 11" id="KW-1133">Transmembrane helix</keyword>
<dbReference type="VEuPathDB" id="VectorBase:SCAU012226"/>
<organism evidence="12 13">
    <name type="scientific">Stomoxys calcitrans</name>
    <name type="common">Stable fly</name>
    <name type="synonym">Conops calcitrans</name>
    <dbReference type="NCBI Taxonomy" id="35570"/>
    <lineage>
        <taxon>Eukaryota</taxon>
        <taxon>Metazoa</taxon>
        <taxon>Ecdysozoa</taxon>
        <taxon>Arthropoda</taxon>
        <taxon>Hexapoda</taxon>
        <taxon>Insecta</taxon>
        <taxon>Pterygota</taxon>
        <taxon>Neoptera</taxon>
        <taxon>Endopterygota</taxon>
        <taxon>Diptera</taxon>
        <taxon>Brachycera</taxon>
        <taxon>Muscomorpha</taxon>
        <taxon>Muscoidea</taxon>
        <taxon>Muscidae</taxon>
        <taxon>Stomoxys</taxon>
    </lineage>
</organism>
<feature type="transmembrane region" description="Helical" evidence="11">
    <location>
        <begin position="310"/>
        <end position="328"/>
    </location>
</feature>
<comment type="similarity">
    <text evidence="11">Belongs to the insect chemoreceptor superfamily. Heteromeric odorant receptor channel (TC 1.A.69) family.</text>
</comment>
<dbReference type="GO" id="GO:0004984">
    <property type="term" value="F:olfactory receptor activity"/>
    <property type="evidence" value="ECO:0007669"/>
    <property type="project" value="InterPro"/>
</dbReference>
<keyword evidence="4 11" id="KW-0812">Transmembrane</keyword>
<sequence length="405" mass="47316">MPEIERYFEDFISLPKLLLTTLGIDFVPQRRMWFMRLLMRIYFFLTLICCVYCTYFVADEILQEIVEGAHNLPLLLRLFNDLNYNAIGILKSYYFIHHLKAQRNLCSRFEKIFPKTIVERFAYRVNENFWPRWITTILYMYFGAVALILFSPLAESLIEYVIAFFKVGYADAQFTYHKLYEEQSYVIDHHSPLTYILIYSMEVMNSHYAIVFNICPDVWLVAYAIQLCMHFDYVSRSLESYEPVAAKSSTDSKMIASLVKKHKILLEMADDLKEIFSLLVLVMLFSTVATLFCAAVYLLTEGLGKDVIGYLAFLPTSLGQYFMVCYYGQQIINKSLEIGEAAYSQTWYNGCQSYKKSILAILGRSQRQCEINAGGFQTTNLKGFESVMRMTFQLFTLWRTMMEPN</sequence>
<comment type="caution">
    <text evidence="11">Lacks conserved residue(s) required for the propagation of feature annotation.</text>
</comment>
<evidence type="ECO:0000256" key="3">
    <source>
        <dbReference type="ARBA" id="ARBA00022606"/>
    </source>
</evidence>
<reference evidence="12" key="1">
    <citation type="submission" date="2020-05" db="UniProtKB">
        <authorList>
            <consortium name="EnsemblMetazoa"/>
        </authorList>
    </citation>
    <scope>IDENTIFICATION</scope>
    <source>
        <strain evidence="12">USDA</strain>
    </source>
</reference>
<evidence type="ECO:0000256" key="6">
    <source>
        <dbReference type="ARBA" id="ARBA00022989"/>
    </source>
</evidence>
<feature type="transmembrane region" description="Helical" evidence="11">
    <location>
        <begin position="130"/>
        <end position="150"/>
    </location>
</feature>
<evidence type="ECO:0000313" key="12">
    <source>
        <dbReference type="EnsemblMetazoa" id="SCAU012226-PA"/>
    </source>
</evidence>
<evidence type="ECO:0000313" key="13">
    <source>
        <dbReference type="Proteomes" id="UP000095300"/>
    </source>
</evidence>
<keyword evidence="2" id="KW-1003">Cell membrane</keyword>
<dbReference type="STRING" id="35570.A0A1I8PYE4"/>
<dbReference type="Pfam" id="PF02949">
    <property type="entry name" value="7tm_6"/>
    <property type="match status" value="1"/>
</dbReference>
<dbReference type="PANTHER" id="PTHR21137">
    <property type="entry name" value="ODORANT RECEPTOR"/>
    <property type="match status" value="1"/>
</dbReference>
<dbReference type="KEGG" id="scac:106080663"/>
<dbReference type="EnsemblMetazoa" id="SCAU012226-RA">
    <property type="protein sequence ID" value="SCAU012226-PA"/>
    <property type="gene ID" value="SCAU012226"/>
</dbReference>
<comment type="subcellular location">
    <subcellularLocation>
        <location evidence="1 11">Cell membrane</location>
        <topology evidence="1 11">Multi-pass membrane protein</topology>
    </subcellularLocation>
</comment>
<gene>
    <name evidence="12" type="primary">106080663</name>
</gene>
<keyword evidence="8 11" id="KW-0675">Receptor</keyword>
<dbReference type="GO" id="GO:0005886">
    <property type="term" value="C:plasma membrane"/>
    <property type="evidence" value="ECO:0007669"/>
    <property type="project" value="UniProtKB-SubCell"/>
</dbReference>
<dbReference type="GO" id="GO:0007165">
    <property type="term" value="P:signal transduction"/>
    <property type="evidence" value="ECO:0007669"/>
    <property type="project" value="UniProtKB-KW"/>
</dbReference>
<keyword evidence="13" id="KW-1185">Reference proteome</keyword>
<dbReference type="OrthoDB" id="8185860at2759"/>
<keyword evidence="5 11" id="KW-0552">Olfaction</keyword>
<dbReference type="Proteomes" id="UP000095300">
    <property type="component" value="Unassembled WGS sequence"/>
</dbReference>
<comment type="subunit">
    <text evidence="10">Interacts with Orco. Complexes exist early in the endomembrane system in olfactory sensory neurons (OSNs), coupling these complexes to the conserved ciliary trafficking pathway.</text>
</comment>
<evidence type="ECO:0000256" key="7">
    <source>
        <dbReference type="ARBA" id="ARBA00023136"/>
    </source>
</evidence>
<evidence type="ECO:0000256" key="10">
    <source>
        <dbReference type="ARBA" id="ARBA00038679"/>
    </source>
</evidence>
<dbReference type="InterPro" id="IPR004117">
    <property type="entry name" value="7tm6_olfct_rcpt"/>
</dbReference>
<feature type="transmembrane region" description="Helical" evidence="11">
    <location>
        <begin position="37"/>
        <end position="58"/>
    </location>
</feature>
<dbReference type="AlphaFoldDB" id="A0A1I8PYE4"/>
<evidence type="ECO:0000256" key="5">
    <source>
        <dbReference type="ARBA" id="ARBA00022725"/>
    </source>
</evidence>
<dbReference type="PANTHER" id="PTHR21137:SF44">
    <property type="entry name" value="ODORANT RECEPTOR 13A-RELATED"/>
    <property type="match status" value="1"/>
</dbReference>
<dbReference type="GO" id="GO:0005549">
    <property type="term" value="F:odorant binding"/>
    <property type="evidence" value="ECO:0007669"/>
    <property type="project" value="InterPro"/>
</dbReference>
<accession>A0A1I8PYE4</accession>
<keyword evidence="9 11" id="KW-0807">Transducer</keyword>
<evidence type="ECO:0000256" key="11">
    <source>
        <dbReference type="RuleBase" id="RU351113"/>
    </source>
</evidence>
<evidence type="ECO:0000256" key="4">
    <source>
        <dbReference type="ARBA" id="ARBA00022692"/>
    </source>
</evidence>
<name>A0A1I8PYE4_STOCA</name>
<proteinExistence type="inferred from homology"/>
<feature type="transmembrane region" description="Helical" evidence="11">
    <location>
        <begin position="275"/>
        <end position="298"/>
    </location>
</feature>
<keyword evidence="3 11" id="KW-0716">Sensory transduction</keyword>
<evidence type="ECO:0000256" key="1">
    <source>
        <dbReference type="ARBA" id="ARBA00004651"/>
    </source>
</evidence>
<evidence type="ECO:0000256" key="8">
    <source>
        <dbReference type="ARBA" id="ARBA00023170"/>
    </source>
</evidence>